<feature type="transmembrane region" description="Helical" evidence="10">
    <location>
        <begin position="131"/>
        <end position="151"/>
    </location>
</feature>
<dbReference type="EMBL" id="GGYP01003936">
    <property type="protein sequence ID" value="MDE48707.1"/>
    <property type="molecule type" value="Transcribed_RNA"/>
</dbReference>
<evidence type="ECO:0000256" key="3">
    <source>
        <dbReference type="ARBA" id="ARBA00022679"/>
    </source>
</evidence>
<feature type="transmembrane region" description="Helical" evidence="10">
    <location>
        <begin position="49"/>
        <end position="67"/>
    </location>
</feature>
<evidence type="ECO:0000256" key="4">
    <source>
        <dbReference type="ARBA" id="ARBA00022692"/>
    </source>
</evidence>
<dbReference type="GO" id="GO:0030148">
    <property type="term" value="P:sphingolipid biosynthetic process"/>
    <property type="evidence" value="ECO:0007669"/>
    <property type="project" value="TreeGrafter"/>
</dbReference>
<keyword evidence="2 10" id="KW-0444">Lipid biosynthesis</keyword>
<evidence type="ECO:0000256" key="1">
    <source>
        <dbReference type="ARBA" id="ARBA00004141"/>
    </source>
</evidence>
<keyword evidence="5 10" id="KW-0276">Fatty acid metabolism</keyword>
<comment type="similarity">
    <text evidence="10">Belongs to the ELO family.</text>
</comment>
<dbReference type="EC" id="2.3.1.199" evidence="10"/>
<sequence>MAQSRSSPAQAAPASAGANVPLGPSYSLTFSFEENFDVAGSVKWFNENLHIPFILGFGVYLSVLYFGQKIMANRDPIKARTVLILWNIGLAIFSIMGFARVAPEFFYTLNKFGFHHTICNNSYLQNKPVAFWIYLFVLSKTPELVDTLFLVLRKQKLIFLHVYHHATVLIFAWFVYANQVAAARWFCSMNYGVHSLMYTYYALKALPNLIWIPKWVSMFITTLQTLQMVAGTYVVSAAFMEHLSGRPCATNIGMSLLGLGIYFSYLILFSLFFYRAYCAPRPAIRQEDRKRV</sequence>
<evidence type="ECO:0000256" key="9">
    <source>
        <dbReference type="ARBA" id="ARBA00023160"/>
    </source>
</evidence>
<accession>A0A6G1SEW5</accession>
<dbReference type="PANTHER" id="PTHR11157">
    <property type="entry name" value="FATTY ACID ACYL TRANSFERASE-RELATED"/>
    <property type="match status" value="1"/>
</dbReference>
<organism evidence="11">
    <name type="scientific">Aceria tosichella</name>
    <name type="common">wheat curl mite</name>
    <dbReference type="NCBI Taxonomy" id="561515"/>
    <lineage>
        <taxon>Eukaryota</taxon>
        <taxon>Metazoa</taxon>
        <taxon>Ecdysozoa</taxon>
        <taxon>Arthropoda</taxon>
        <taxon>Chelicerata</taxon>
        <taxon>Arachnida</taxon>
        <taxon>Acari</taxon>
        <taxon>Acariformes</taxon>
        <taxon>Trombidiformes</taxon>
        <taxon>Prostigmata</taxon>
        <taxon>Eupodina</taxon>
        <taxon>Eriophyoidea</taxon>
        <taxon>Eriophyidae</taxon>
        <taxon>Eriophyinae</taxon>
        <taxon>Aceriini</taxon>
        <taxon>Aceria</taxon>
    </lineage>
</organism>
<feature type="transmembrane region" description="Helical" evidence="10">
    <location>
        <begin position="252"/>
        <end position="274"/>
    </location>
</feature>
<keyword evidence="6 10" id="KW-1133">Transmembrane helix</keyword>
<dbReference type="GO" id="GO:0034625">
    <property type="term" value="P:fatty acid elongation, monounsaturated fatty acid"/>
    <property type="evidence" value="ECO:0007669"/>
    <property type="project" value="TreeGrafter"/>
</dbReference>
<proteinExistence type="inferred from homology"/>
<protein>
    <recommendedName>
        <fullName evidence="10">Elongation of very long chain fatty acids protein</fullName>
        <ecNumber evidence="10">2.3.1.199</ecNumber>
    </recommendedName>
    <alternativeName>
        <fullName evidence="10">Very-long-chain 3-oxoacyl-CoA synthase</fullName>
    </alternativeName>
</protein>
<dbReference type="AlphaFoldDB" id="A0A6G1SEW5"/>
<dbReference type="PANTHER" id="PTHR11157:SF17">
    <property type="entry name" value="ELONGATION OF VERY LONG CHAIN FATTY ACIDS PROTEIN 6"/>
    <property type="match status" value="1"/>
</dbReference>
<evidence type="ECO:0000256" key="2">
    <source>
        <dbReference type="ARBA" id="ARBA00022516"/>
    </source>
</evidence>
<dbReference type="PROSITE" id="PS01188">
    <property type="entry name" value="ELO"/>
    <property type="match status" value="1"/>
</dbReference>
<keyword evidence="9 10" id="KW-0275">Fatty acid biosynthesis</keyword>
<feature type="transmembrane region" description="Helical" evidence="10">
    <location>
        <begin position="215"/>
        <end position="240"/>
    </location>
</feature>
<keyword evidence="8 10" id="KW-0472">Membrane</keyword>
<dbReference type="GO" id="GO:0009922">
    <property type="term" value="F:fatty acid elongase activity"/>
    <property type="evidence" value="ECO:0007669"/>
    <property type="project" value="UniProtKB-EC"/>
</dbReference>
<comment type="catalytic activity">
    <reaction evidence="10">
        <text>a very-long-chain acyl-CoA + malonyl-CoA + H(+) = a very-long-chain 3-oxoacyl-CoA + CO2 + CoA</text>
        <dbReference type="Rhea" id="RHEA:32727"/>
        <dbReference type="ChEBI" id="CHEBI:15378"/>
        <dbReference type="ChEBI" id="CHEBI:16526"/>
        <dbReference type="ChEBI" id="CHEBI:57287"/>
        <dbReference type="ChEBI" id="CHEBI:57384"/>
        <dbReference type="ChEBI" id="CHEBI:90725"/>
        <dbReference type="ChEBI" id="CHEBI:90736"/>
        <dbReference type="EC" id="2.3.1.199"/>
    </reaction>
</comment>
<evidence type="ECO:0000256" key="5">
    <source>
        <dbReference type="ARBA" id="ARBA00022832"/>
    </source>
</evidence>
<feature type="transmembrane region" description="Helical" evidence="10">
    <location>
        <begin position="182"/>
        <end position="203"/>
    </location>
</feature>
<keyword evidence="4 10" id="KW-0812">Transmembrane</keyword>
<evidence type="ECO:0000256" key="10">
    <source>
        <dbReference type="RuleBase" id="RU361115"/>
    </source>
</evidence>
<comment type="subcellular location">
    <subcellularLocation>
        <location evidence="1">Membrane</location>
        <topology evidence="1">Multi-pass membrane protein</topology>
    </subcellularLocation>
</comment>
<keyword evidence="3 10" id="KW-0808">Transferase</keyword>
<dbReference type="InterPro" id="IPR030457">
    <property type="entry name" value="ELO_CS"/>
</dbReference>
<evidence type="ECO:0000256" key="7">
    <source>
        <dbReference type="ARBA" id="ARBA00023098"/>
    </source>
</evidence>
<dbReference type="GO" id="GO:0005789">
    <property type="term" value="C:endoplasmic reticulum membrane"/>
    <property type="evidence" value="ECO:0007669"/>
    <property type="project" value="TreeGrafter"/>
</dbReference>
<evidence type="ECO:0000256" key="8">
    <source>
        <dbReference type="ARBA" id="ARBA00023136"/>
    </source>
</evidence>
<evidence type="ECO:0000256" key="6">
    <source>
        <dbReference type="ARBA" id="ARBA00022989"/>
    </source>
</evidence>
<dbReference type="GO" id="GO:0019367">
    <property type="term" value="P:fatty acid elongation, saturated fatty acid"/>
    <property type="evidence" value="ECO:0007669"/>
    <property type="project" value="TreeGrafter"/>
</dbReference>
<name>A0A6G1SEW5_9ACAR</name>
<dbReference type="GO" id="GO:0034626">
    <property type="term" value="P:fatty acid elongation, polyunsaturated fatty acid"/>
    <property type="evidence" value="ECO:0007669"/>
    <property type="project" value="TreeGrafter"/>
</dbReference>
<gene>
    <name evidence="11" type="primary">elo-3</name>
    <name evidence="11" type="ORF">g.12535</name>
</gene>
<dbReference type="Pfam" id="PF01151">
    <property type="entry name" value="ELO"/>
    <property type="match status" value="1"/>
</dbReference>
<evidence type="ECO:0000313" key="11">
    <source>
        <dbReference type="EMBL" id="MDE48707.1"/>
    </source>
</evidence>
<feature type="transmembrane region" description="Helical" evidence="10">
    <location>
        <begin position="79"/>
        <end position="99"/>
    </location>
</feature>
<feature type="transmembrane region" description="Helical" evidence="10">
    <location>
        <begin position="158"/>
        <end position="176"/>
    </location>
</feature>
<reference evidence="11" key="1">
    <citation type="submission" date="2018-10" db="EMBL/GenBank/DDBJ databases">
        <title>Transcriptome assembly of Aceria tosichella (Wheat curl mite) Type 2.</title>
        <authorList>
            <person name="Scully E.D."/>
            <person name="Geib S.M."/>
            <person name="Palmer N.A."/>
            <person name="Gupta A.K."/>
            <person name="Sarath G."/>
            <person name="Tatineni S."/>
        </authorList>
    </citation>
    <scope>NUCLEOTIDE SEQUENCE</scope>
    <source>
        <strain evidence="11">LincolnNE</strain>
    </source>
</reference>
<keyword evidence="7 10" id="KW-0443">Lipid metabolism</keyword>
<dbReference type="InterPro" id="IPR002076">
    <property type="entry name" value="ELO_fam"/>
</dbReference>
<dbReference type="GO" id="GO:0042761">
    <property type="term" value="P:very long-chain fatty acid biosynthetic process"/>
    <property type="evidence" value="ECO:0007669"/>
    <property type="project" value="TreeGrafter"/>
</dbReference>